<dbReference type="GeneID" id="68109701"/>
<protein>
    <submittedName>
        <fullName evidence="2">Uncharacterized protein</fullName>
    </submittedName>
</protein>
<accession>A0A6A5BKY2</accession>
<feature type="compositionally biased region" description="Polar residues" evidence="1">
    <location>
        <begin position="1"/>
        <end position="13"/>
    </location>
</feature>
<feature type="compositionally biased region" description="Polar residues" evidence="1">
    <location>
        <begin position="257"/>
        <end position="267"/>
    </location>
</feature>
<dbReference type="AlphaFoldDB" id="A0A6A5BKY2"/>
<dbReference type="RefSeq" id="XP_044563376.1">
    <property type="nucleotide sequence ID" value="XM_044705682.1"/>
</dbReference>
<name>A0A6A5BKY2_NAEFO</name>
<comment type="caution">
    <text evidence="2">The sequence shown here is derived from an EMBL/GenBank/DDBJ whole genome shotgun (WGS) entry which is preliminary data.</text>
</comment>
<evidence type="ECO:0000313" key="2">
    <source>
        <dbReference type="EMBL" id="KAF0978663.1"/>
    </source>
</evidence>
<sequence>MSTNNTFAEINDQQSEEEQMTSHQTKEPVFESDMNNRVNSATTVGSLKYQYHVKSLSVEGLESSALSNVSDLKPNAQSQQSIQQQTHGSGRFLSSMFGSTNHNIQPPSFQKVTTSSSSVTSSDQKEREWGIFCMENRTDKPIYWGVKGLHIHWKKENKPTILPSKSNPLYEYPPAYYFYNQEKTASSSSARLKSHKHFFFSSCHAIDLTNEGLSDWNNIIRFRLEPNTFCLGRFPFHTYSDYFILLVGLHDSESTRSSHTNLSTSPNSKHEESSKSDSLFSRYFGNTKNSIMNYIPRTQTSVEVMEEYDDQPTSEQKKETITSTDKKTTTKKKLPFHCKAYYIEHFHNKDVILAATVTKSLFLFSDYTTFTLEPITYRFFPNYRPCENASAEQIKLSNNIYFDEIREICIKKGSKKKVSEGSSRNALQFHGLQMYEDEANNTLRESILFFFLFMKKLYERLNILLLLDESEIEQPSDLGEDLVEYLMKFLIGSKTIVTHTDSQKRDVLKWFKSCVKLIGFNNGKEAKENRYVLSRSDESFSRSFVMYKFNEDSTDTEDFFNTDEDEQTKQTKRPLCHIDGVIVLSTVGNKMSKDFKNKLRLLEGFPTLYVLHGLDKCTDIYDAIKRKENAEIEISNLYTNSKPYIVQHKAIMTKITNRLHRTYSLSIFPRGH</sequence>
<dbReference type="VEuPathDB" id="AmoebaDB:FDP41_002483"/>
<dbReference type="EMBL" id="VFQX01000029">
    <property type="protein sequence ID" value="KAF0978663.1"/>
    <property type="molecule type" value="Genomic_DNA"/>
</dbReference>
<evidence type="ECO:0000256" key="1">
    <source>
        <dbReference type="SAM" id="MobiDB-lite"/>
    </source>
</evidence>
<gene>
    <name evidence="2" type="ORF">FDP41_002483</name>
</gene>
<dbReference type="VEuPathDB" id="AmoebaDB:NF0006190"/>
<evidence type="ECO:0000313" key="3">
    <source>
        <dbReference type="Proteomes" id="UP000444721"/>
    </source>
</evidence>
<feature type="region of interest" description="Disordered" evidence="1">
    <location>
        <begin position="69"/>
        <end position="97"/>
    </location>
</feature>
<keyword evidence="3" id="KW-1185">Reference proteome</keyword>
<proteinExistence type="predicted"/>
<feature type="region of interest" description="Disordered" evidence="1">
    <location>
        <begin position="256"/>
        <end position="276"/>
    </location>
</feature>
<dbReference type="OrthoDB" id="10391269at2759"/>
<dbReference type="Proteomes" id="UP000444721">
    <property type="component" value="Unassembled WGS sequence"/>
</dbReference>
<dbReference type="VEuPathDB" id="AmoebaDB:NfTy_041340"/>
<reference evidence="2 3" key="1">
    <citation type="journal article" date="2019" name="Sci. Rep.">
        <title>Nanopore sequencing improves the draft genome of the human pathogenic amoeba Naegleria fowleri.</title>
        <authorList>
            <person name="Liechti N."/>
            <person name="Schurch N."/>
            <person name="Bruggmann R."/>
            <person name="Wittwer M."/>
        </authorList>
    </citation>
    <scope>NUCLEOTIDE SEQUENCE [LARGE SCALE GENOMIC DNA]</scope>
    <source>
        <strain evidence="2 3">ATCC 30894</strain>
    </source>
</reference>
<feature type="region of interest" description="Disordered" evidence="1">
    <location>
        <begin position="1"/>
        <end position="27"/>
    </location>
</feature>
<organism evidence="2 3">
    <name type="scientific">Naegleria fowleri</name>
    <name type="common">Brain eating amoeba</name>
    <dbReference type="NCBI Taxonomy" id="5763"/>
    <lineage>
        <taxon>Eukaryota</taxon>
        <taxon>Discoba</taxon>
        <taxon>Heterolobosea</taxon>
        <taxon>Tetramitia</taxon>
        <taxon>Eutetramitia</taxon>
        <taxon>Vahlkampfiidae</taxon>
        <taxon>Naegleria</taxon>
    </lineage>
</organism>